<dbReference type="Pfam" id="PF01978">
    <property type="entry name" value="TrmB"/>
    <property type="match status" value="1"/>
</dbReference>
<dbReference type="SUPFAM" id="SSF159071">
    <property type="entry name" value="TrmB C-terminal domain-like"/>
    <property type="match status" value="1"/>
</dbReference>
<evidence type="ECO:0000256" key="2">
    <source>
        <dbReference type="ARBA" id="ARBA00023015"/>
    </source>
</evidence>
<feature type="domain" description="Transcription regulator TrmB C-terminal" evidence="6">
    <location>
        <begin position="112"/>
        <end position="341"/>
    </location>
</feature>
<accession>F8AH99</accession>
<dbReference type="Pfam" id="PF11495">
    <property type="entry name" value="Regulator_TrmB"/>
    <property type="match status" value="1"/>
</dbReference>
<keyword evidence="3" id="KW-0238">DNA-binding</keyword>
<dbReference type="GeneID" id="10838234"/>
<gene>
    <name evidence="7" type="ordered locus">PYCH_16650</name>
</gene>
<dbReference type="InterPro" id="IPR036390">
    <property type="entry name" value="WH_DNA-bd_sf"/>
</dbReference>
<evidence type="ECO:0000256" key="3">
    <source>
        <dbReference type="ARBA" id="ARBA00023125"/>
    </source>
</evidence>
<evidence type="ECO:0000259" key="6">
    <source>
        <dbReference type="Pfam" id="PF11495"/>
    </source>
</evidence>
<dbReference type="NCBIfam" id="NF047390">
    <property type="entry name" value="TransRegTrmBL1"/>
    <property type="match status" value="1"/>
</dbReference>
<dbReference type="InterPro" id="IPR051797">
    <property type="entry name" value="TrmB-like"/>
</dbReference>
<evidence type="ECO:0000256" key="1">
    <source>
        <dbReference type="ARBA" id="ARBA00007287"/>
    </source>
</evidence>
<evidence type="ECO:0000313" key="8">
    <source>
        <dbReference type="Proteomes" id="UP000008386"/>
    </source>
</evidence>
<sequence>MFENEIIQKLQRLGLTKYESLAYLTLVKLGPSKATDVTRESGIPHTRIYDVLSSLHRKGFVDVMHGNPRLYSPVNPEIVLEKIKEDLTKDIEALKKAFKELYRSTHGEDIPEIWTIHGFENTVERSEYIIRSAKHEVLINAPLEFLTLLRNEIEKKNSDVIMVVISNFDENIPEWLRKDNIIVARSGQAPWLMATWIIGDVDYALFFGTLPKDRGRERFYSFWAKSPRLIQNYVHWFYTMYFDNSTLVKSINYEELKKPLIFTHIRTLITVLRFVELPKPVEIVGRLVDGKKPVTLRGKIIDFEYTPLTANITVEDEKGKRWKVGGLGSYLEDIEGETFILLD</sequence>
<dbReference type="OrthoDB" id="30795at2157"/>
<dbReference type="eggNOG" id="arCOG02038">
    <property type="taxonomic scope" value="Archaea"/>
</dbReference>
<dbReference type="PANTHER" id="PTHR34293:SF1">
    <property type="entry name" value="HTH-TYPE TRANSCRIPTIONAL REGULATOR TRMBL2"/>
    <property type="match status" value="1"/>
</dbReference>
<dbReference type="CDD" id="cd09124">
    <property type="entry name" value="PLDc_like_TrmB_middle"/>
    <property type="match status" value="1"/>
</dbReference>
<dbReference type="InterPro" id="IPR036388">
    <property type="entry name" value="WH-like_DNA-bd_sf"/>
</dbReference>
<keyword evidence="8" id="KW-1185">Reference proteome</keyword>
<evidence type="ECO:0000259" key="5">
    <source>
        <dbReference type="Pfam" id="PF01978"/>
    </source>
</evidence>
<comment type="similarity">
    <text evidence="1">Belongs to the transcriptional regulator TrmB family.</text>
</comment>
<evidence type="ECO:0000313" key="7">
    <source>
        <dbReference type="EMBL" id="AEH25331.1"/>
    </source>
</evidence>
<dbReference type="InterPro" id="IPR002831">
    <property type="entry name" value="Tscrpt_reg_TrmB_N"/>
</dbReference>
<dbReference type="PANTHER" id="PTHR34293">
    <property type="entry name" value="HTH-TYPE TRANSCRIPTIONAL REGULATOR TRMBL2"/>
    <property type="match status" value="1"/>
</dbReference>
<dbReference type="RefSeq" id="WP_013906387.1">
    <property type="nucleotide sequence ID" value="NC_015680.1"/>
</dbReference>
<dbReference type="AlphaFoldDB" id="F8AH99"/>
<reference evidence="7 8" key="1">
    <citation type="journal article" date="2011" name="J. Bacteriol.">
        <title>Complete genome sequence of the obligate piezophilic hyperthermophilic archaeon Pyrococcus yayanosii CH1.</title>
        <authorList>
            <person name="Jun X."/>
            <person name="Lupeng L."/>
            <person name="Minjuan X."/>
            <person name="Oger P."/>
            <person name="Fengping W."/>
            <person name="Jebbar M."/>
            <person name="Xiang X."/>
        </authorList>
    </citation>
    <scope>NUCLEOTIDE SEQUENCE [LARGE SCALE GENOMIC DNA]</scope>
    <source>
        <strain evidence="8">CH1 / JCM 16557</strain>
    </source>
</reference>
<dbReference type="EMBL" id="CP002779">
    <property type="protein sequence ID" value="AEH25331.1"/>
    <property type="molecule type" value="Genomic_DNA"/>
</dbReference>
<proteinExistence type="inferred from homology"/>
<evidence type="ECO:0000256" key="4">
    <source>
        <dbReference type="ARBA" id="ARBA00023163"/>
    </source>
</evidence>
<dbReference type="GO" id="GO:0003677">
    <property type="term" value="F:DNA binding"/>
    <property type="evidence" value="ECO:0007669"/>
    <property type="project" value="UniProtKB-KW"/>
</dbReference>
<protein>
    <submittedName>
        <fullName evidence="7">Sugar-specific transcriptional regulator TrmB family</fullName>
    </submittedName>
</protein>
<dbReference type="Gene3D" id="1.10.10.10">
    <property type="entry name" value="Winged helix-like DNA-binding domain superfamily/Winged helix DNA-binding domain"/>
    <property type="match status" value="1"/>
</dbReference>
<organism evidence="7 8">
    <name type="scientific">Pyrococcus yayanosii (strain CH1 / JCM 16557)</name>
    <dbReference type="NCBI Taxonomy" id="529709"/>
    <lineage>
        <taxon>Archaea</taxon>
        <taxon>Methanobacteriati</taxon>
        <taxon>Methanobacteriota</taxon>
        <taxon>Thermococci</taxon>
        <taxon>Thermococcales</taxon>
        <taxon>Thermococcaceae</taxon>
        <taxon>Pyrococcus</taxon>
    </lineage>
</organism>
<dbReference type="Proteomes" id="UP000008386">
    <property type="component" value="Chromosome"/>
</dbReference>
<dbReference type="InterPro" id="IPR021586">
    <property type="entry name" value="Tscrpt_reg_TrmB_C"/>
</dbReference>
<keyword evidence="4" id="KW-0804">Transcription</keyword>
<name>F8AH99_PYRYC</name>
<dbReference type="HOGENOM" id="CLU_062979_2_0_2"/>
<dbReference type="SUPFAM" id="SSF46785">
    <property type="entry name" value="Winged helix' DNA-binding domain"/>
    <property type="match status" value="1"/>
</dbReference>
<dbReference type="KEGG" id="pya:PYCH_16650"/>
<keyword evidence="2" id="KW-0805">Transcription regulation</keyword>
<feature type="domain" description="Transcription regulator TrmB N-terminal" evidence="5">
    <location>
        <begin position="10"/>
        <end position="77"/>
    </location>
</feature>
<dbReference type="STRING" id="529709.PYCH_16650"/>